<evidence type="ECO:0000256" key="4">
    <source>
        <dbReference type="ARBA" id="ARBA00022729"/>
    </source>
</evidence>
<evidence type="ECO:0000256" key="6">
    <source>
        <dbReference type="ARBA" id="ARBA00023136"/>
    </source>
</evidence>
<dbReference type="Proteomes" id="UP000494256">
    <property type="component" value="Unassembled WGS sequence"/>
</dbReference>
<reference evidence="11 12" key="1">
    <citation type="submission" date="2020-04" db="EMBL/GenBank/DDBJ databases">
        <authorList>
            <person name="Wallbank WR R."/>
            <person name="Pardo Diaz C."/>
            <person name="Kozak K."/>
            <person name="Martin S."/>
            <person name="Jiggins C."/>
            <person name="Moest M."/>
            <person name="Warren A I."/>
            <person name="Byers J.R.P. K."/>
            <person name="Montejo-Kovacevich G."/>
            <person name="Yen C E."/>
        </authorList>
    </citation>
    <scope>NUCLEOTIDE SEQUENCE [LARGE SCALE GENOMIC DNA]</scope>
</reference>
<comment type="subcellular location">
    <subcellularLocation>
        <location evidence="1">Membrane</location>
        <topology evidence="1">Lipid-anchor</topology>
        <topology evidence="1">GPI-anchor</topology>
    </subcellularLocation>
</comment>
<evidence type="ECO:0000313" key="11">
    <source>
        <dbReference type="Proteomes" id="UP000494106"/>
    </source>
</evidence>
<evidence type="ECO:0000256" key="1">
    <source>
        <dbReference type="ARBA" id="ARBA00004589"/>
    </source>
</evidence>
<keyword evidence="6" id="KW-0472">Membrane</keyword>
<dbReference type="GO" id="GO:0032222">
    <property type="term" value="P:regulation of synaptic transmission, cholinergic"/>
    <property type="evidence" value="ECO:0007669"/>
    <property type="project" value="InterPro"/>
</dbReference>
<evidence type="ECO:0000256" key="5">
    <source>
        <dbReference type="ARBA" id="ARBA00022989"/>
    </source>
</evidence>
<evidence type="ECO:0000313" key="12">
    <source>
        <dbReference type="Proteomes" id="UP000494256"/>
    </source>
</evidence>
<evidence type="ECO:0000256" key="8">
    <source>
        <dbReference type="ARBA" id="ARBA00023288"/>
    </source>
</evidence>
<keyword evidence="3" id="KW-0812">Transmembrane</keyword>
<keyword evidence="5" id="KW-1133">Transmembrane helix</keyword>
<dbReference type="InterPro" id="IPR050975">
    <property type="entry name" value="Sleep_regulator"/>
</dbReference>
<comment type="caution">
    <text evidence="10">The sequence shown here is derived from an EMBL/GenBank/DDBJ whole genome shotgun (WGS) entry which is preliminary data.</text>
</comment>
<evidence type="ECO:0000256" key="3">
    <source>
        <dbReference type="ARBA" id="ARBA00022692"/>
    </source>
</evidence>
<sequence>MAGYLTLLVGGLRLAVGDFGFSCMMVCKMFFPLTILLTLSCKSFAIQCFYCTSANNTACLDPMKYDPETRALVIPIIRCEDTRVLNVENYNFFCRKIIQTVYIPHREAQVRVTRGCGWIQNEKPCYRANTHDHLETACQCFSDYCNSAVSVIPTSGKVLSIVVTFALYLFG</sequence>
<accession>A0A8S1AYE2</accession>
<name>A0A8S1AYE2_ARCPL</name>
<keyword evidence="8" id="KW-0449">Lipoprotein</keyword>
<dbReference type="InterPro" id="IPR031424">
    <property type="entry name" value="QVR-like"/>
</dbReference>
<evidence type="ECO:0008006" key="13">
    <source>
        <dbReference type="Google" id="ProtNLM"/>
    </source>
</evidence>
<dbReference type="PANTHER" id="PTHR33562">
    <property type="entry name" value="ATILLA, ISOFORM B-RELATED-RELATED"/>
    <property type="match status" value="1"/>
</dbReference>
<dbReference type="EMBL" id="CADEBC010000476">
    <property type="protein sequence ID" value="CAB3232152.1"/>
    <property type="molecule type" value="Genomic_DNA"/>
</dbReference>
<dbReference type="GO" id="GO:0030431">
    <property type="term" value="P:sleep"/>
    <property type="evidence" value="ECO:0007669"/>
    <property type="project" value="InterPro"/>
</dbReference>
<keyword evidence="7" id="KW-0325">Glycoprotein</keyword>
<protein>
    <recommendedName>
        <fullName evidence="13">Protein sleepless</fullName>
    </recommendedName>
</protein>
<dbReference type="Pfam" id="PF17064">
    <property type="entry name" value="QVR"/>
    <property type="match status" value="1"/>
</dbReference>
<gene>
    <name evidence="10" type="ORF">APLA_LOCUS13708</name>
    <name evidence="9" type="ORF">APLA_LOCUS4730</name>
</gene>
<keyword evidence="4" id="KW-0732">Signal</keyword>
<dbReference type="AlphaFoldDB" id="A0A8S1AYE2"/>
<evidence type="ECO:0000256" key="7">
    <source>
        <dbReference type="ARBA" id="ARBA00023180"/>
    </source>
</evidence>
<organism evidence="10 12">
    <name type="scientific">Arctia plantaginis</name>
    <name type="common">Wood tiger moth</name>
    <name type="synonym">Phalaena plantaginis</name>
    <dbReference type="NCBI Taxonomy" id="874455"/>
    <lineage>
        <taxon>Eukaryota</taxon>
        <taxon>Metazoa</taxon>
        <taxon>Ecdysozoa</taxon>
        <taxon>Arthropoda</taxon>
        <taxon>Hexapoda</taxon>
        <taxon>Insecta</taxon>
        <taxon>Pterygota</taxon>
        <taxon>Neoptera</taxon>
        <taxon>Endopterygota</taxon>
        <taxon>Lepidoptera</taxon>
        <taxon>Glossata</taxon>
        <taxon>Ditrysia</taxon>
        <taxon>Noctuoidea</taxon>
        <taxon>Erebidae</taxon>
        <taxon>Arctiinae</taxon>
        <taxon>Arctia</taxon>
    </lineage>
</organism>
<dbReference type="EMBL" id="CADEBD010000360">
    <property type="protein sequence ID" value="CAB3251668.1"/>
    <property type="molecule type" value="Genomic_DNA"/>
</dbReference>
<dbReference type="PANTHER" id="PTHR33562:SF23">
    <property type="entry name" value="PROTEIN QUIVER"/>
    <property type="match status" value="1"/>
</dbReference>
<evidence type="ECO:0000313" key="10">
    <source>
        <dbReference type="EMBL" id="CAB3251668.1"/>
    </source>
</evidence>
<keyword evidence="11" id="KW-1185">Reference proteome</keyword>
<dbReference type="GO" id="GO:0098552">
    <property type="term" value="C:side of membrane"/>
    <property type="evidence" value="ECO:0007669"/>
    <property type="project" value="UniProtKB-KW"/>
</dbReference>
<dbReference type="OrthoDB" id="6420171at2759"/>
<proteinExistence type="predicted"/>
<keyword evidence="2" id="KW-0336">GPI-anchor</keyword>
<evidence type="ECO:0000313" key="9">
    <source>
        <dbReference type="EMBL" id="CAB3232152.1"/>
    </source>
</evidence>
<evidence type="ECO:0000256" key="2">
    <source>
        <dbReference type="ARBA" id="ARBA00022622"/>
    </source>
</evidence>
<dbReference type="Proteomes" id="UP000494106">
    <property type="component" value="Unassembled WGS sequence"/>
</dbReference>